<dbReference type="EMBL" id="CBXF010000068">
    <property type="protein sequence ID" value="CDL81852.1"/>
    <property type="molecule type" value="Genomic_DNA"/>
</dbReference>
<dbReference type="Proteomes" id="UP000019202">
    <property type="component" value="Unassembled WGS sequence"/>
</dbReference>
<gene>
    <name evidence="1" type="ORF">XSR1_160067</name>
</gene>
<dbReference type="AlphaFoldDB" id="W1ITN3"/>
<evidence type="ECO:0000313" key="2">
    <source>
        <dbReference type="Proteomes" id="UP000019202"/>
    </source>
</evidence>
<dbReference type="OrthoDB" id="6447699at2"/>
<organism evidence="1 2">
    <name type="scientific">Xenorhabdus szentirmaii DSM 16338</name>
    <dbReference type="NCBI Taxonomy" id="1427518"/>
    <lineage>
        <taxon>Bacteria</taxon>
        <taxon>Pseudomonadati</taxon>
        <taxon>Pseudomonadota</taxon>
        <taxon>Gammaproteobacteria</taxon>
        <taxon>Enterobacterales</taxon>
        <taxon>Morganellaceae</taxon>
        <taxon>Xenorhabdus</taxon>
    </lineage>
</organism>
<protein>
    <submittedName>
        <fullName evidence="1">Uncharacterized protein</fullName>
    </submittedName>
</protein>
<keyword evidence="2" id="KW-1185">Reference proteome</keyword>
<sequence>MYSESQSLVEATLHYNRTENKESIWSRAICLALTNHNFDMNGYVITQAMEFSLLKEVSEVAHISYLDVINFNYPCMGSGNALQWLLSMKDYLPDIQKLNLARALITTARYHLAKSILETINAGRLQPEQKLTYLITLFIIRNRLEPQISCNDLFERIKKIIETNKISEENILEAASLAIVWYLKTATIDLLTYEWFKSCGQSIAERIIGRKTFKAKLALSSFYRAYAMVPAAISDASETRILMLKAQHFADILEPANALETVLAETAKKTVLESSIKEMMYVSQKWDVAEEYAMELVTLDPYWSVNYQELAEIYLKQNQYAKALEQYQYAKKIGLPRVTFNEYMIGVCHEYLGNHGEAINRFKDVLTMDETNISAGLSGYKISSKYDLDSKEYFLDFIHRWDEQGFLTPKHKEMII</sequence>
<reference evidence="1" key="1">
    <citation type="submission" date="2013-11" db="EMBL/GenBank/DDBJ databases">
        <title>Draft genome sequence and annotation of the entomopathogenic bacteria, Xenorhabdus cabanillasi strain JM26 and Xenorhabdus szentirmai strain DSM 16338.</title>
        <authorList>
            <person name="Gualtieri M."/>
            <person name="Ogier J.C."/>
            <person name="Pages S."/>
            <person name="Givaudan A."/>
            <person name="Gaudriault S."/>
        </authorList>
    </citation>
    <scope>NUCLEOTIDE SEQUENCE [LARGE SCALE GENOMIC DNA]</scope>
    <source>
        <strain evidence="1">DSM 16338</strain>
    </source>
</reference>
<name>W1ITN3_9GAMM</name>
<evidence type="ECO:0000313" key="1">
    <source>
        <dbReference type="EMBL" id="CDL81852.1"/>
    </source>
</evidence>
<comment type="caution">
    <text evidence="1">The sequence shown here is derived from an EMBL/GenBank/DDBJ whole genome shotgun (WGS) entry which is preliminary data.</text>
</comment>
<dbReference type="SUPFAM" id="SSF48452">
    <property type="entry name" value="TPR-like"/>
    <property type="match status" value="1"/>
</dbReference>
<dbReference type="RefSeq" id="WP_038235790.1">
    <property type="nucleotide sequence ID" value="NZ_CAWLWS010000068.1"/>
</dbReference>
<dbReference type="Gene3D" id="1.25.40.10">
    <property type="entry name" value="Tetratricopeptide repeat domain"/>
    <property type="match status" value="1"/>
</dbReference>
<accession>W1ITN3</accession>
<dbReference type="STRING" id="1427518.XSR1_160067"/>
<proteinExistence type="predicted"/>
<dbReference type="GeneID" id="97123445"/>
<dbReference type="InterPro" id="IPR011990">
    <property type="entry name" value="TPR-like_helical_dom_sf"/>
</dbReference>